<dbReference type="AlphaFoldDB" id="A0A1Q3A250"/>
<dbReference type="InterPro" id="IPR051052">
    <property type="entry name" value="Diverse_substrate_MTase"/>
</dbReference>
<dbReference type="CDD" id="cd02440">
    <property type="entry name" value="AdoMet_MTases"/>
    <property type="match status" value="1"/>
</dbReference>
<organism evidence="4 5">
    <name type="scientific">Zygosaccharomyces rouxii</name>
    <dbReference type="NCBI Taxonomy" id="4956"/>
    <lineage>
        <taxon>Eukaryota</taxon>
        <taxon>Fungi</taxon>
        <taxon>Dikarya</taxon>
        <taxon>Ascomycota</taxon>
        <taxon>Saccharomycotina</taxon>
        <taxon>Saccharomycetes</taxon>
        <taxon>Saccharomycetales</taxon>
        <taxon>Saccharomycetaceae</taxon>
        <taxon>Zygosaccharomyces</taxon>
    </lineage>
</organism>
<dbReference type="eggNOG" id="KOG3010">
    <property type="taxonomic scope" value="Eukaryota"/>
</dbReference>
<dbReference type="PANTHER" id="PTHR44942">
    <property type="entry name" value="METHYLTRANSF_11 DOMAIN-CONTAINING PROTEIN"/>
    <property type="match status" value="1"/>
</dbReference>
<proteinExistence type="predicted"/>
<feature type="domain" description="Methyltransferase" evidence="3">
    <location>
        <begin position="39"/>
        <end position="144"/>
    </location>
</feature>
<dbReference type="GO" id="GO:0008168">
    <property type="term" value="F:methyltransferase activity"/>
    <property type="evidence" value="ECO:0007669"/>
    <property type="project" value="UniProtKB-KW"/>
</dbReference>
<evidence type="ECO:0000313" key="4">
    <source>
        <dbReference type="EMBL" id="GAV49766.1"/>
    </source>
</evidence>
<keyword evidence="2" id="KW-0808">Transferase</keyword>
<evidence type="ECO:0000256" key="1">
    <source>
        <dbReference type="ARBA" id="ARBA00022603"/>
    </source>
</evidence>
<accession>A0A1Q3A250</accession>
<sequence>MSAFSEKDFDAKSYSSSRPSYPDEFYRVIDEYHVGARNRLIDVGCGPGVATFQLADKLKPFNQIFGTDISNTMVERARGRKRENFEKYEGVNFEVSPADDFSFLKGPDNKCDMVTAVQCVHWLDFDSFQKSVAAVLREGGTFVIWGYADPIFPEYPKLDALLDDFSYGPDHLGPYWESGRQILRNLLRDLHLNTELFTDFQEACFNIDYIRSNQTDPLLIKRTITLAQFQDYLKTWSAFHSWKKSHSQERDITEGFVDRVQQLYPHLTKRSKFQVVWKSFYKLCRKL</sequence>
<dbReference type="Gene3D" id="3.40.50.150">
    <property type="entry name" value="Vaccinia Virus protein VP39"/>
    <property type="match status" value="1"/>
</dbReference>
<evidence type="ECO:0000313" key="5">
    <source>
        <dbReference type="Proteomes" id="UP000187013"/>
    </source>
</evidence>
<name>A0A1Q3A250_ZYGRO</name>
<comment type="caution">
    <text evidence="4">The sequence shown here is derived from an EMBL/GenBank/DDBJ whole genome shotgun (WGS) entry which is preliminary data.</text>
</comment>
<protein>
    <recommendedName>
        <fullName evidence="3">Methyltransferase domain-containing protein</fullName>
    </recommendedName>
</protein>
<dbReference type="InterPro" id="IPR025714">
    <property type="entry name" value="Methyltranfer_dom"/>
</dbReference>
<keyword evidence="1" id="KW-0489">Methyltransferase</keyword>
<dbReference type="GO" id="GO:0032259">
    <property type="term" value="P:methylation"/>
    <property type="evidence" value="ECO:0007669"/>
    <property type="project" value="UniProtKB-KW"/>
</dbReference>
<gene>
    <name evidence="4" type="ORF">ZYGR_0P04130</name>
</gene>
<reference evidence="4 5" key="1">
    <citation type="submission" date="2016-08" db="EMBL/GenBank/DDBJ databases">
        <title>Draft genome sequence of allopolyploid Zygosaccharomyces rouxii.</title>
        <authorList>
            <person name="Watanabe J."/>
            <person name="Uehara K."/>
            <person name="Mogi Y."/>
            <person name="Tsukioka Y."/>
        </authorList>
    </citation>
    <scope>NUCLEOTIDE SEQUENCE [LARGE SCALE GENOMIC DNA]</scope>
    <source>
        <strain evidence="4 5">NBRC 110957</strain>
    </source>
</reference>
<dbReference type="EMBL" id="BDGX01000016">
    <property type="protein sequence ID" value="GAV49766.1"/>
    <property type="molecule type" value="Genomic_DNA"/>
</dbReference>
<dbReference type="PANTHER" id="PTHR44942:SF4">
    <property type="entry name" value="METHYLTRANSFERASE TYPE 11 DOMAIN-CONTAINING PROTEIN"/>
    <property type="match status" value="1"/>
</dbReference>
<evidence type="ECO:0000256" key="2">
    <source>
        <dbReference type="ARBA" id="ARBA00022679"/>
    </source>
</evidence>
<dbReference type="OrthoDB" id="10027013at2759"/>
<dbReference type="Pfam" id="PF13847">
    <property type="entry name" value="Methyltransf_31"/>
    <property type="match status" value="1"/>
</dbReference>
<dbReference type="InterPro" id="IPR029063">
    <property type="entry name" value="SAM-dependent_MTases_sf"/>
</dbReference>
<dbReference type="Proteomes" id="UP000187013">
    <property type="component" value="Unassembled WGS sequence"/>
</dbReference>
<dbReference type="SUPFAM" id="SSF53335">
    <property type="entry name" value="S-adenosyl-L-methionine-dependent methyltransferases"/>
    <property type="match status" value="1"/>
</dbReference>
<evidence type="ECO:0000259" key="3">
    <source>
        <dbReference type="Pfam" id="PF13847"/>
    </source>
</evidence>